<dbReference type="Proteomes" id="UP000616151">
    <property type="component" value="Unassembled WGS sequence"/>
</dbReference>
<proteinExistence type="predicted"/>
<sequence>MSARAAPSSRTDELLLEATGLAKAYGETRALSRGDLAIRSGSVHAIIGENGSGKSTLVKLLTGVVGPDAGDITLAGKDLRLTSPRDARAAGIATTFQEVLVLEELSVLDNLWLGQDGLFRFHVARERKRSEAAALLAELIGDAVPELEAKVSDIDLGTRQAIVIARSLLLKPRLLILDEATAALDISVRDRLFAGLRRRVAAGLSVLFITHKMDEIAALADEVTVLRSGETVAHLPIDAATPARMLELMSGRSETRSIVSTRAATRETRLTLRQVQLGIGGRPFDLDIQAGEILGLAGLEGHGADLATQILGGVRSPIAGSIATAEKRELHGQAAFVREGIAYVPRDRKSEGIFAPLSIADNFALTTLPAHTRFGLIDTAQVAAARKPLFDRLGVKYGALKEAITSLSGGNQQKVILARMLALEPKMLVLNDPTRGVDLATKQDIYALLAELAQAGVAVVIHSTEIEELLVLCHRVAVFHDRTLFQAVDHAGLTRERLIAGLFGRQP</sequence>
<gene>
    <name evidence="1" type="ORF">JHL16_25585</name>
</gene>
<reference evidence="1" key="1">
    <citation type="submission" date="2021-01" db="EMBL/GenBank/DDBJ databases">
        <authorList>
            <person name="Sun Q."/>
        </authorList>
    </citation>
    <scope>NUCLEOTIDE SEQUENCE</scope>
    <source>
        <strain evidence="1">YIM B02566</strain>
    </source>
</reference>
<name>A0ACC5RAW1_9HYPH</name>
<keyword evidence="1" id="KW-0067">ATP-binding</keyword>
<evidence type="ECO:0000313" key="1">
    <source>
        <dbReference type="EMBL" id="MBK1869760.1"/>
    </source>
</evidence>
<accession>A0ACC5RAW1</accession>
<dbReference type="EMBL" id="JAENHL010000008">
    <property type="protein sequence ID" value="MBK1869760.1"/>
    <property type="molecule type" value="Genomic_DNA"/>
</dbReference>
<keyword evidence="2" id="KW-1185">Reference proteome</keyword>
<evidence type="ECO:0000313" key="2">
    <source>
        <dbReference type="Proteomes" id="UP000616151"/>
    </source>
</evidence>
<organism evidence="1 2">
    <name type="scientific">Taklimakanibacter albus</name>
    <dbReference type="NCBI Taxonomy" id="2800327"/>
    <lineage>
        <taxon>Bacteria</taxon>
        <taxon>Pseudomonadati</taxon>
        <taxon>Pseudomonadota</taxon>
        <taxon>Alphaproteobacteria</taxon>
        <taxon>Hyphomicrobiales</taxon>
        <taxon>Aestuariivirgaceae</taxon>
        <taxon>Taklimakanibacter</taxon>
    </lineage>
</organism>
<keyword evidence="1" id="KW-0547">Nucleotide-binding</keyword>
<comment type="caution">
    <text evidence="1">The sequence shown here is derived from an EMBL/GenBank/DDBJ whole genome shotgun (WGS) entry which is preliminary data.</text>
</comment>
<protein>
    <submittedName>
        <fullName evidence="1">Sugar ABC transporter ATP-binding protein</fullName>
    </submittedName>
</protein>